<dbReference type="Gramene" id="Bo7g062380.1">
    <property type="protein sequence ID" value="Bo7g062380.1"/>
    <property type="gene ID" value="Bo7g062380"/>
</dbReference>
<organism evidence="2 3">
    <name type="scientific">Brassica oleracea var. oleracea</name>
    <dbReference type="NCBI Taxonomy" id="109376"/>
    <lineage>
        <taxon>Eukaryota</taxon>
        <taxon>Viridiplantae</taxon>
        <taxon>Streptophyta</taxon>
        <taxon>Embryophyta</taxon>
        <taxon>Tracheophyta</taxon>
        <taxon>Spermatophyta</taxon>
        <taxon>Magnoliopsida</taxon>
        <taxon>eudicotyledons</taxon>
        <taxon>Gunneridae</taxon>
        <taxon>Pentapetalae</taxon>
        <taxon>rosids</taxon>
        <taxon>malvids</taxon>
        <taxon>Brassicales</taxon>
        <taxon>Brassicaceae</taxon>
        <taxon>Brassiceae</taxon>
        <taxon>Brassica</taxon>
    </lineage>
</organism>
<dbReference type="STRING" id="109376.A0A0D3D820"/>
<dbReference type="Pfam" id="PF03004">
    <property type="entry name" value="Transposase_24"/>
    <property type="match status" value="1"/>
</dbReference>
<evidence type="ECO:0000256" key="1">
    <source>
        <dbReference type="SAM" id="MobiDB-lite"/>
    </source>
</evidence>
<dbReference type="InterPro" id="IPR004252">
    <property type="entry name" value="Probable_transposase_24"/>
</dbReference>
<feature type="region of interest" description="Disordered" evidence="1">
    <location>
        <begin position="1"/>
        <end position="73"/>
    </location>
</feature>
<protein>
    <submittedName>
        <fullName evidence="2">Uncharacterized protein</fullName>
    </submittedName>
</protein>
<dbReference type="Proteomes" id="UP000032141">
    <property type="component" value="Chromosome C7"/>
</dbReference>
<reference evidence="2" key="2">
    <citation type="submission" date="2015-03" db="UniProtKB">
        <authorList>
            <consortium name="EnsemblPlants"/>
        </authorList>
    </citation>
    <scope>IDENTIFICATION</scope>
</reference>
<proteinExistence type="predicted"/>
<name>A0A0D3D820_BRAOL</name>
<keyword evidence="3" id="KW-1185">Reference proteome</keyword>
<reference evidence="2 3" key="1">
    <citation type="journal article" date="2014" name="Genome Biol.">
        <title>Transcriptome and methylome profiling reveals relics of genome dominance in the mesopolyploid Brassica oleracea.</title>
        <authorList>
            <person name="Parkin I.A."/>
            <person name="Koh C."/>
            <person name="Tang H."/>
            <person name="Robinson S.J."/>
            <person name="Kagale S."/>
            <person name="Clarke W.E."/>
            <person name="Town C.D."/>
            <person name="Nixon J."/>
            <person name="Krishnakumar V."/>
            <person name="Bidwell S.L."/>
            <person name="Denoeud F."/>
            <person name="Belcram H."/>
            <person name="Links M.G."/>
            <person name="Just J."/>
            <person name="Clarke C."/>
            <person name="Bender T."/>
            <person name="Huebert T."/>
            <person name="Mason A.S."/>
            <person name="Pires J.C."/>
            <person name="Barker G."/>
            <person name="Moore J."/>
            <person name="Walley P.G."/>
            <person name="Manoli S."/>
            <person name="Batley J."/>
            <person name="Edwards D."/>
            <person name="Nelson M.N."/>
            <person name="Wang X."/>
            <person name="Paterson A.H."/>
            <person name="King G."/>
            <person name="Bancroft I."/>
            <person name="Chalhoub B."/>
            <person name="Sharpe A.G."/>
        </authorList>
    </citation>
    <scope>NUCLEOTIDE SEQUENCE</scope>
    <source>
        <strain evidence="2 3">cv. TO1000</strain>
    </source>
</reference>
<feature type="region of interest" description="Disordered" evidence="1">
    <location>
        <begin position="331"/>
        <end position="358"/>
    </location>
</feature>
<dbReference type="EnsemblPlants" id="Bo7g062380.1">
    <property type="protein sequence ID" value="Bo7g062380.1"/>
    <property type="gene ID" value="Bo7g062380"/>
</dbReference>
<evidence type="ECO:0000313" key="2">
    <source>
        <dbReference type="EnsemblPlants" id="Bo7g062380.1"/>
    </source>
</evidence>
<feature type="compositionally biased region" description="Low complexity" evidence="1">
    <location>
        <begin position="21"/>
        <end position="36"/>
    </location>
</feature>
<accession>A0A0D3D820</accession>
<evidence type="ECO:0000313" key="3">
    <source>
        <dbReference type="Proteomes" id="UP000032141"/>
    </source>
</evidence>
<sequence>MAPRRKLTAPTYSLLFGDGSGASSSGPSSSDAVPDSQTYQRVSWSPPPPPQMPPPPPPAAERQPAPVGAVHHPDLRVPSYAPYARYTVDDLFLQPGREAKVALVFGNHREGEEGIQCKGKDPPLQHCLRLEGQVGDLRVVEKPTELTTDVWDGLFAYWKLPSSIKKANSCSASRRTKEKDGHLPMLEKTGVLPSLSKLFKMTHATSDGIFLDLASEKFFHAVAARIEERETQLTQHSPDELPVTLTTEEVDRIFEEVTPKKNGRTVGIGSVNEVARATSSYTSRRDEENSQMKARLDSQHVRLDSLEHLLDVMAVGNPTIQRMLSERRAALGLPVRDPEESDPNRQQPSNPTDYFENM</sequence>
<dbReference type="HOGENOM" id="CLU_033858_0_0_1"/>
<dbReference type="AlphaFoldDB" id="A0A0D3D820"/>
<feature type="compositionally biased region" description="Pro residues" evidence="1">
    <location>
        <begin position="45"/>
        <end position="59"/>
    </location>
</feature>